<protein>
    <submittedName>
        <fullName evidence="1">Uncharacterized protein</fullName>
    </submittedName>
</protein>
<proteinExistence type="predicted"/>
<dbReference type="EMBL" id="SDMP01000002">
    <property type="protein sequence ID" value="RYR74843.1"/>
    <property type="molecule type" value="Genomic_DNA"/>
</dbReference>
<dbReference type="AlphaFoldDB" id="A0A445EHF6"/>
<evidence type="ECO:0000313" key="2">
    <source>
        <dbReference type="Proteomes" id="UP000289738"/>
    </source>
</evidence>
<evidence type="ECO:0000313" key="1">
    <source>
        <dbReference type="EMBL" id="RYR74843.1"/>
    </source>
</evidence>
<accession>A0A445EHF6</accession>
<keyword evidence="2" id="KW-1185">Reference proteome</keyword>
<comment type="caution">
    <text evidence="1">The sequence shown here is derived from an EMBL/GenBank/DDBJ whole genome shotgun (WGS) entry which is preliminary data.</text>
</comment>
<sequence>MRLAGRNQSGALTQSIIPFLLSPEISVQSTPPLFPAADSTVKDSERRRRVCKSPEVHNRVCKSSRVFARLWVCVATIATLPELSLLCRPFLSRTNLESSPELDINLPDVKSQIISLNNPGIFEANQVKVNC</sequence>
<name>A0A445EHF6_ARAHY</name>
<reference evidence="1 2" key="1">
    <citation type="submission" date="2019-01" db="EMBL/GenBank/DDBJ databases">
        <title>Sequencing of cultivated peanut Arachis hypogaea provides insights into genome evolution and oil improvement.</title>
        <authorList>
            <person name="Chen X."/>
        </authorList>
    </citation>
    <scope>NUCLEOTIDE SEQUENCE [LARGE SCALE GENOMIC DNA]</scope>
    <source>
        <strain evidence="2">cv. Fuhuasheng</strain>
        <tissue evidence="1">Leaves</tissue>
    </source>
</reference>
<organism evidence="1 2">
    <name type="scientific">Arachis hypogaea</name>
    <name type="common">Peanut</name>
    <dbReference type="NCBI Taxonomy" id="3818"/>
    <lineage>
        <taxon>Eukaryota</taxon>
        <taxon>Viridiplantae</taxon>
        <taxon>Streptophyta</taxon>
        <taxon>Embryophyta</taxon>
        <taxon>Tracheophyta</taxon>
        <taxon>Spermatophyta</taxon>
        <taxon>Magnoliopsida</taxon>
        <taxon>eudicotyledons</taxon>
        <taxon>Gunneridae</taxon>
        <taxon>Pentapetalae</taxon>
        <taxon>rosids</taxon>
        <taxon>fabids</taxon>
        <taxon>Fabales</taxon>
        <taxon>Fabaceae</taxon>
        <taxon>Papilionoideae</taxon>
        <taxon>50 kb inversion clade</taxon>
        <taxon>dalbergioids sensu lato</taxon>
        <taxon>Dalbergieae</taxon>
        <taxon>Pterocarpus clade</taxon>
        <taxon>Arachis</taxon>
    </lineage>
</organism>
<gene>
    <name evidence="1" type="ORF">Ahy_A02g009552</name>
</gene>
<dbReference type="Proteomes" id="UP000289738">
    <property type="component" value="Chromosome A02"/>
</dbReference>